<reference evidence="1" key="1">
    <citation type="journal article" date="2020" name="Nature">
        <title>Giant virus diversity and host interactions through global metagenomics.</title>
        <authorList>
            <person name="Schulz F."/>
            <person name="Roux S."/>
            <person name="Paez-Espino D."/>
            <person name="Jungbluth S."/>
            <person name="Walsh D.A."/>
            <person name="Denef V.J."/>
            <person name="McMahon K.D."/>
            <person name="Konstantinidis K.T."/>
            <person name="Eloe-Fadrosh E.A."/>
            <person name="Kyrpides N.C."/>
            <person name="Woyke T."/>
        </authorList>
    </citation>
    <scope>NUCLEOTIDE SEQUENCE</scope>
    <source>
        <strain evidence="1">GVMAG-S-1041349-163</strain>
    </source>
</reference>
<protein>
    <submittedName>
        <fullName evidence="1">Uncharacterized protein</fullName>
    </submittedName>
</protein>
<evidence type="ECO:0000313" key="1">
    <source>
        <dbReference type="EMBL" id="QHU07679.1"/>
    </source>
</evidence>
<dbReference type="EMBL" id="MN740685">
    <property type="protein sequence ID" value="QHU07679.1"/>
    <property type="molecule type" value="Genomic_DNA"/>
</dbReference>
<proteinExistence type="predicted"/>
<dbReference type="AlphaFoldDB" id="A0A6C0JQ32"/>
<name>A0A6C0JQ32_9ZZZZ</name>
<organism evidence="1">
    <name type="scientific">viral metagenome</name>
    <dbReference type="NCBI Taxonomy" id="1070528"/>
    <lineage>
        <taxon>unclassified sequences</taxon>
        <taxon>metagenomes</taxon>
        <taxon>organismal metagenomes</taxon>
    </lineage>
</organism>
<accession>A0A6C0JQ32</accession>
<sequence>MQRKENFSIVPTELTPFNHVSVAPIFAESRHIKPPYYDIYENRVRNEKKLYTDKDQDPRHFPFSQYLTETNLLPGDESRVKLFCDGRTRAMNYYNSSWIRNDIEFREEMSRILKKKLQKRFRHECNDTFSPYQSF</sequence>